<keyword evidence="1" id="KW-0805">Transcription regulation</keyword>
<evidence type="ECO:0000313" key="5">
    <source>
        <dbReference type="EMBL" id="SLN41932.1"/>
    </source>
</evidence>
<dbReference type="RefSeq" id="WP_085849109.1">
    <property type="nucleotide sequence ID" value="NZ_FNZV01000004.1"/>
</dbReference>
<sequence length="133" mass="14993">MQDLKLSKRDEWEAMGFDLNNCPVRSVLDHVGAKWTVLILFELQNGAQRFNALGRALPDISKRMLTQTLRDLERDGMVKRQVFDTKPPSVAYSLTDMGQSLMTPLLGLVGWAEAQMPAVQTARKAYDEQAARL</sequence>
<dbReference type="PROSITE" id="PS51118">
    <property type="entry name" value="HTH_HXLR"/>
    <property type="match status" value="1"/>
</dbReference>
<proteinExistence type="predicted"/>
<dbReference type="InterPro" id="IPR036390">
    <property type="entry name" value="WH_DNA-bd_sf"/>
</dbReference>
<keyword evidence="3" id="KW-0804">Transcription</keyword>
<evidence type="ECO:0000256" key="3">
    <source>
        <dbReference type="ARBA" id="ARBA00023163"/>
    </source>
</evidence>
<dbReference type="Proteomes" id="UP000193307">
    <property type="component" value="Unassembled WGS sequence"/>
</dbReference>
<dbReference type="SUPFAM" id="SSF46785">
    <property type="entry name" value="Winged helix' DNA-binding domain"/>
    <property type="match status" value="1"/>
</dbReference>
<evidence type="ECO:0000256" key="1">
    <source>
        <dbReference type="ARBA" id="ARBA00023015"/>
    </source>
</evidence>
<dbReference type="InterPro" id="IPR036388">
    <property type="entry name" value="WH-like_DNA-bd_sf"/>
</dbReference>
<protein>
    <submittedName>
        <fullName evidence="5">Putative HTH-type transcriptional regulator YybR</fullName>
    </submittedName>
</protein>
<keyword evidence="2" id="KW-0238">DNA-binding</keyword>
<feature type="domain" description="HTH hxlR-type" evidence="4">
    <location>
        <begin position="22"/>
        <end position="120"/>
    </location>
</feature>
<accession>A0A1Y5SLR6</accession>
<dbReference type="GO" id="GO:0003677">
    <property type="term" value="F:DNA binding"/>
    <property type="evidence" value="ECO:0007669"/>
    <property type="project" value="UniProtKB-KW"/>
</dbReference>
<name>A0A1Y5SLR6_9RHOB</name>
<evidence type="ECO:0000256" key="2">
    <source>
        <dbReference type="ARBA" id="ARBA00023125"/>
    </source>
</evidence>
<dbReference type="AlphaFoldDB" id="A0A1Y5SLR6"/>
<gene>
    <name evidence="5" type="primary">yybR</name>
    <name evidence="5" type="ORF">PAM7971_01968</name>
</gene>
<dbReference type="Pfam" id="PF01638">
    <property type="entry name" value="HxlR"/>
    <property type="match status" value="1"/>
</dbReference>
<dbReference type="InterPro" id="IPR002577">
    <property type="entry name" value="HTH_HxlR"/>
</dbReference>
<dbReference type="Gene3D" id="1.10.10.10">
    <property type="entry name" value="Winged helix-like DNA-binding domain superfamily/Winged helix DNA-binding domain"/>
    <property type="match status" value="1"/>
</dbReference>
<keyword evidence="6" id="KW-1185">Reference proteome</keyword>
<reference evidence="5 6" key="1">
    <citation type="submission" date="2017-03" db="EMBL/GenBank/DDBJ databases">
        <authorList>
            <person name="Afonso C.L."/>
            <person name="Miller P.J."/>
            <person name="Scott M.A."/>
            <person name="Spackman E."/>
            <person name="Goraichik I."/>
            <person name="Dimitrov K.M."/>
            <person name="Suarez D.L."/>
            <person name="Swayne D.E."/>
        </authorList>
    </citation>
    <scope>NUCLEOTIDE SEQUENCE [LARGE SCALE GENOMIC DNA]</scope>
    <source>
        <strain evidence="5 6">CECT 7971</strain>
    </source>
</reference>
<dbReference type="STRING" id="658057.SAMN04488032_104109"/>
<evidence type="ECO:0000259" key="4">
    <source>
        <dbReference type="PROSITE" id="PS51118"/>
    </source>
</evidence>
<dbReference type="PANTHER" id="PTHR33204">
    <property type="entry name" value="TRANSCRIPTIONAL REGULATOR, MARR FAMILY"/>
    <property type="match status" value="1"/>
</dbReference>
<dbReference type="OrthoDB" id="9800350at2"/>
<dbReference type="PANTHER" id="PTHR33204:SF39">
    <property type="entry name" value="TRANSCRIPTIONAL REGULATORY PROTEIN"/>
    <property type="match status" value="1"/>
</dbReference>
<dbReference type="EMBL" id="FWFW01000005">
    <property type="protein sequence ID" value="SLN41932.1"/>
    <property type="molecule type" value="Genomic_DNA"/>
</dbReference>
<evidence type="ECO:0000313" key="6">
    <source>
        <dbReference type="Proteomes" id="UP000193307"/>
    </source>
</evidence>
<organism evidence="5 6">
    <name type="scientific">Pacificibacter marinus</name>
    <dbReference type="NCBI Taxonomy" id="658057"/>
    <lineage>
        <taxon>Bacteria</taxon>
        <taxon>Pseudomonadati</taxon>
        <taxon>Pseudomonadota</taxon>
        <taxon>Alphaproteobacteria</taxon>
        <taxon>Rhodobacterales</taxon>
        <taxon>Roseobacteraceae</taxon>
        <taxon>Pacificibacter</taxon>
    </lineage>
</organism>